<dbReference type="SUPFAM" id="SSF47336">
    <property type="entry name" value="ACP-like"/>
    <property type="match status" value="1"/>
</dbReference>
<feature type="domain" description="Carrier" evidence="3">
    <location>
        <begin position="4"/>
        <end position="81"/>
    </location>
</feature>
<protein>
    <submittedName>
        <fullName evidence="4">Acyl carrier protein</fullName>
    </submittedName>
</protein>
<keyword evidence="2" id="KW-0597">Phosphoprotein</keyword>
<name>A0A837D8F1_9PSEU</name>
<evidence type="ECO:0000259" key="3">
    <source>
        <dbReference type="PROSITE" id="PS50075"/>
    </source>
</evidence>
<evidence type="ECO:0000313" key="5">
    <source>
        <dbReference type="Proteomes" id="UP000030848"/>
    </source>
</evidence>
<dbReference type="Proteomes" id="UP000030848">
    <property type="component" value="Unassembled WGS sequence"/>
</dbReference>
<organism evidence="4 5">
    <name type="scientific">Saccharomonospora viridis</name>
    <dbReference type="NCBI Taxonomy" id="1852"/>
    <lineage>
        <taxon>Bacteria</taxon>
        <taxon>Bacillati</taxon>
        <taxon>Actinomycetota</taxon>
        <taxon>Actinomycetes</taxon>
        <taxon>Pseudonocardiales</taxon>
        <taxon>Pseudonocardiaceae</taxon>
        <taxon>Saccharomonospora</taxon>
    </lineage>
</organism>
<dbReference type="PROSITE" id="PS00012">
    <property type="entry name" value="PHOSPHOPANTETHEINE"/>
    <property type="match status" value="1"/>
</dbReference>
<gene>
    <name evidence="4" type="ORF">MINT15_10110</name>
</gene>
<dbReference type="RefSeq" id="WP_015787645.1">
    <property type="nucleotide sequence ID" value="NZ_CALJZO010000087.1"/>
</dbReference>
<dbReference type="OMA" id="YDSVAMV"/>
<accession>A0A837D8F1</accession>
<proteinExistence type="predicted"/>
<dbReference type="Pfam" id="PF00550">
    <property type="entry name" value="PP-binding"/>
    <property type="match status" value="1"/>
</dbReference>
<evidence type="ECO:0000313" key="4">
    <source>
        <dbReference type="EMBL" id="KHF44129.1"/>
    </source>
</evidence>
<dbReference type="InterPro" id="IPR006162">
    <property type="entry name" value="Ppantetheine_attach_site"/>
</dbReference>
<dbReference type="AlphaFoldDB" id="A0A837D8F1"/>
<comment type="caution">
    <text evidence="4">The sequence shown here is derived from an EMBL/GenBank/DDBJ whole genome shotgun (WGS) entry which is preliminary data.</text>
</comment>
<dbReference type="InterPro" id="IPR036736">
    <property type="entry name" value="ACP-like_sf"/>
</dbReference>
<dbReference type="PROSITE" id="PS50075">
    <property type="entry name" value="CARRIER"/>
    <property type="match status" value="1"/>
</dbReference>
<dbReference type="InterPro" id="IPR009081">
    <property type="entry name" value="PP-bd_ACP"/>
</dbReference>
<dbReference type="EMBL" id="JRZE01000003">
    <property type="protein sequence ID" value="KHF44129.1"/>
    <property type="molecule type" value="Genomic_DNA"/>
</dbReference>
<dbReference type="Gene3D" id="1.10.1200.10">
    <property type="entry name" value="ACP-like"/>
    <property type="match status" value="1"/>
</dbReference>
<keyword evidence="1" id="KW-0596">Phosphopantetheine</keyword>
<reference evidence="4 5" key="1">
    <citation type="submission" date="2014-10" db="EMBL/GenBank/DDBJ databases">
        <title>Genome sequence of Micropolyspora internatus JCM3315.</title>
        <authorList>
            <person name="Shin S.-K."/>
            <person name="Yi H."/>
        </authorList>
    </citation>
    <scope>NUCLEOTIDE SEQUENCE [LARGE SCALE GENOMIC DNA]</scope>
    <source>
        <strain evidence="4 5">JCM 3315</strain>
    </source>
</reference>
<dbReference type="OrthoDB" id="3537906at2"/>
<evidence type="ECO:0000256" key="1">
    <source>
        <dbReference type="ARBA" id="ARBA00022450"/>
    </source>
</evidence>
<sequence length="89" mass="9906">MTTFGLEDLKRLLTSDSNTGDGSEITESSLTDEFTELGYDSLALLELVSKVEREFGIKLPDDALENMLTPKSTVDYISARIAEKEENRT</sequence>
<evidence type="ECO:0000256" key="2">
    <source>
        <dbReference type="ARBA" id="ARBA00022553"/>
    </source>
</evidence>